<name>A0A8J4YH27_CHIOP</name>
<comment type="caution">
    <text evidence="2">The sequence shown here is derived from an EMBL/GenBank/DDBJ whole genome shotgun (WGS) entry which is preliminary data.</text>
</comment>
<evidence type="ECO:0000256" key="1">
    <source>
        <dbReference type="SAM" id="MobiDB-lite"/>
    </source>
</evidence>
<evidence type="ECO:0000313" key="2">
    <source>
        <dbReference type="EMBL" id="KAG0727928.1"/>
    </source>
</evidence>
<sequence>MEEEIPVRTPTDTGNPLHDIQALVAGGAEIFHMPGPGEARTVQPQPQEGVRPGVRTGWPHSWRAGGEGSRLRVKHISVLLGALTFRTPGGHPVTEGDCCLLQVGLRLGQRWGPADYGDIVSIDEEVEVGGKVEVGEEDVE</sequence>
<dbReference type="EMBL" id="JACEEZ010002818">
    <property type="protein sequence ID" value="KAG0727928.1"/>
    <property type="molecule type" value="Genomic_DNA"/>
</dbReference>
<accession>A0A8J4YH27</accession>
<reference evidence="2" key="1">
    <citation type="submission" date="2020-07" db="EMBL/GenBank/DDBJ databases">
        <title>The High-quality genome of the commercially important snow crab, Chionoecetes opilio.</title>
        <authorList>
            <person name="Jeong J.-H."/>
            <person name="Ryu S."/>
        </authorList>
    </citation>
    <scope>NUCLEOTIDE SEQUENCE</scope>
    <source>
        <strain evidence="2">MADBK_172401_WGS</strain>
        <tissue evidence="2">Digestive gland</tissue>
    </source>
</reference>
<evidence type="ECO:0000313" key="3">
    <source>
        <dbReference type="Proteomes" id="UP000770661"/>
    </source>
</evidence>
<keyword evidence="3" id="KW-1185">Reference proteome</keyword>
<organism evidence="2 3">
    <name type="scientific">Chionoecetes opilio</name>
    <name type="common">Atlantic snow crab</name>
    <name type="synonym">Cancer opilio</name>
    <dbReference type="NCBI Taxonomy" id="41210"/>
    <lineage>
        <taxon>Eukaryota</taxon>
        <taxon>Metazoa</taxon>
        <taxon>Ecdysozoa</taxon>
        <taxon>Arthropoda</taxon>
        <taxon>Crustacea</taxon>
        <taxon>Multicrustacea</taxon>
        <taxon>Malacostraca</taxon>
        <taxon>Eumalacostraca</taxon>
        <taxon>Eucarida</taxon>
        <taxon>Decapoda</taxon>
        <taxon>Pleocyemata</taxon>
        <taxon>Brachyura</taxon>
        <taxon>Eubrachyura</taxon>
        <taxon>Majoidea</taxon>
        <taxon>Majidae</taxon>
        <taxon>Chionoecetes</taxon>
    </lineage>
</organism>
<proteinExistence type="predicted"/>
<feature type="region of interest" description="Disordered" evidence="1">
    <location>
        <begin position="38"/>
        <end position="66"/>
    </location>
</feature>
<dbReference type="AlphaFoldDB" id="A0A8J4YH27"/>
<gene>
    <name evidence="2" type="ORF">GWK47_033583</name>
</gene>
<protein>
    <submittedName>
        <fullName evidence="2">Uncharacterized protein</fullName>
    </submittedName>
</protein>
<dbReference type="Proteomes" id="UP000770661">
    <property type="component" value="Unassembled WGS sequence"/>
</dbReference>